<gene>
    <name evidence="1" type="ORF">Vadar_015192</name>
</gene>
<accession>A0ACB7XHM0</accession>
<proteinExistence type="predicted"/>
<dbReference type="Proteomes" id="UP000828048">
    <property type="component" value="Chromosome 10"/>
</dbReference>
<dbReference type="EMBL" id="CM037160">
    <property type="protein sequence ID" value="KAH7840289.1"/>
    <property type="molecule type" value="Genomic_DNA"/>
</dbReference>
<evidence type="ECO:0000313" key="2">
    <source>
        <dbReference type="Proteomes" id="UP000828048"/>
    </source>
</evidence>
<evidence type="ECO:0000313" key="1">
    <source>
        <dbReference type="EMBL" id="KAH7840289.1"/>
    </source>
</evidence>
<reference evidence="1 2" key="1">
    <citation type="journal article" date="2021" name="Hortic Res">
        <title>High-quality reference genome and annotation aids understanding of berry development for evergreen blueberry (Vaccinium darrowii).</title>
        <authorList>
            <person name="Yu J."/>
            <person name="Hulse-Kemp A.M."/>
            <person name="Babiker E."/>
            <person name="Staton M."/>
        </authorList>
    </citation>
    <scope>NUCLEOTIDE SEQUENCE [LARGE SCALE GENOMIC DNA]</scope>
    <source>
        <strain evidence="2">cv. NJ 8807/NJ 8810</strain>
        <tissue evidence="1">Young leaf</tissue>
    </source>
</reference>
<keyword evidence="2" id="KW-1185">Reference proteome</keyword>
<comment type="caution">
    <text evidence="1">The sequence shown here is derived from an EMBL/GenBank/DDBJ whole genome shotgun (WGS) entry which is preliminary data.</text>
</comment>
<name>A0ACB7XHM0_9ERIC</name>
<protein>
    <submittedName>
        <fullName evidence="1">Uncharacterized protein</fullName>
    </submittedName>
</protein>
<sequence length="456" mass="50822">MGKTFDAMLGKSFSASKFNALLNLAVSRLAVLRSQRTARYNIAQSDVVQILKLGHHQRALLRVEQVVKEQNMLDVLVMMEGYCHLMAERINLIEHERECPEELREAVASMLYASTRCGEFPELQEMRMIFTSRYGKEFVARATDLRNNCGVNPKIIQKLSTRQPSLEIRLNVLKEIASENNIVLQLEGASSITIEGKVETEQKQQLHKPGPSSISGSPKAEMEKMESFSDSIKTPRKYKDVADAAQAAFKSAAYAAAAARAAVELSKSEPHDPNDQNSFGSGKRKATDKHEGTESEFHTAEENSSRRMEDRNVGRGFEKVDVIGKYHSESEDEEFHGENRVEEESKIRKSGFSSNSDEDDSKGSRIPMDVEGEIRPVEDKGINSEHNGKETGNQNVGESLKPGSPMNEEGLVSKKSDTIKNDDLSERNGAKLDASEKKVRVGFRAGLKARLRAWQS</sequence>
<organism evidence="1 2">
    <name type="scientific">Vaccinium darrowii</name>
    <dbReference type="NCBI Taxonomy" id="229202"/>
    <lineage>
        <taxon>Eukaryota</taxon>
        <taxon>Viridiplantae</taxon>
        <taxon>Streptophyta</taxon>
        <taxon>Embryophyta</taxon>
        <taxon>Tracheophyta</taxon>
        <taxon>Spermatophyta</taxon>
        <taxon>Magnoliopsida</taxon>
        <taxon>eudicotyledons</taxon>
        <taxon>Gunneridae</taxon>
        <taxon>Pentapetalae</taxon>
        <taxon>asterids</taxon>
        <taxon>Ericales</taxon>
        <taxon>Ericaceae</taxon>
        <taxon>Vaccinioideae</taxon>
        <taxon>Vaccinieae</taxon>
        <taxon>Vaccinium</taxon>
    </lineage>
</organism>